<dbReference type="STRING" id="229920.ADM99_08150"/>
<proteinExistence type="inferred from homology"/>
<dbReference type="Gene3D" id="3.90.1150.10">
    <property type="entry name" value="Aspartate Aminotransferase, domain 1"/>
    <property type="match status" value="1"/>
</dbReference>
<evidence type="ECO:0000256" key="1">
    <source>
        <dbReference type="ARBA" id="ARBA00008954"/>
    </source>
</evidence>
<evidence type="ECO:0000256" key="3">
    <source>
        <dbReference type="RuleBase" id="RU003560"/>
    </source>
</evidence>
<keyword evidence="2 3" id="KW-0663">Pyridoxal phosphate</keyword>
<dbReference type="AlphaFoldDB" id="A0A0P6WZU1"/>
<organism evidence="4 5">
    <name type="scientific">Leptolinea tardivitalis</name>
    <dbReference type="NCBI Taxonomy" id="229920"/>
    <lineage>
        <taxon>Bacteria</taxon>
        <taxon>Bacillati</taxon>
        <taxon>Chloroflexota</taxon>
        <taxon>Anaerolineae</taxon>
        <taxon>Anaerolineales</taxon>
        <taxon>Anaerolineaceae</taxon>
        <taxon>Leptolinea</taxon>
    </lineage>
</organism>
<keyword evidence="5" id="KW-1185">Reference proteome</keyword>
<dbReference type="Gene3D" id="3.40.640.10">
    <property type="entry name" value="Type I PLP-dependent aspartate aminotransferase-like (Major domain)"/>
    <property type="match status" value="1"/>
</dbReference>
<dbReference type="OrthoDB" id="9807885at2"/>
<dbReference type="PIRSF" id="PIRSF000521">
    <property type="entry name" value="Transaminase_4ab_Lys_Orn"/>
    <property type="match status" value="1"/>
</dbReference>
<dbReference type="PATRIC" id="fig|229920.5.peg.720"/>
<evidence type="ECO:0000313" key="5">
    <source>
        <dbReference type="Proteomes" id="UP000050430"/>
    </source>
</evidence>
<dbReference type="GO" id="GO:0008483">
    <property type="term" value="F:transaminase activity"/>
    <property type="evidence" value="ECO:0007669"/>
    <property type="project" value="InterPro"/>
</dbReference>
<dbReference type="RefSeq" id="WP_062423101.1">
    <property type="nucleotide sequence ID" value="NZ_BBYA01000012.1"/>
</dbReference>
<dbReference type="EMBL" id="LGCK01000008">
    <property type="protein sequence ID" value="KPL72388.1"/>
    <property type="molecule type" value="Genomic_DNA"/>
</dbReference>
<reference evidence="4 5" key="1">
    <citation type="submission" date="2015-07" db="EMBL/GenBank/DDBJ databases">
        <title>Genome sequence of Leptolinea tardivitalis DSM 16556.</title>
        <authorList>
            <person name="Hemp J."/>
            <person name="Ward L.M."/>
            <person name="Pace L.A."/>
            <person name="Fischer W.W."/>
        </authorList>
    </citation>
    <scope>NUCLEOTIDE SEQUENCE [LARGE SCALE GENOMIC DNA]</scope>
    <source>
        <strain evidence="4 5">YMTK-2</strain>
    </source>
</reference>
<dbReference type="InterPro" id="IPR015424">
    <property type="entry name" value="PyrdxlP-dep_Trfase"/>
</dbReference>
<protein>
    <recommendedName>
        <fullName evidence="6">Aminotransferase class III</fullName>
    </recommendedName>
</protein>
<dbReference type="Proteomes" id="UP000050430">
    <property type="component" value="Unassembled WGS sequence"/>
</dbReference>
<dbReference type="PANTHER" id="PTHR43094:SF1">
    <property type="entry name" value="AMINOTRANSFERASE CLASS-III"/>
    <property type="match status" value="1"/>
</dbReference>
<gene>
    <name evidence="4" type="ORF">ADM99_08150</name>
</gene>
<dbReference type="CDD" id="cd00610">
    <property type="entry name" value="OAT_like"/>
    <property type="match status" value="1"/>
</dbReference>
<dbReference type="Pfam" id="PF00202">
    <property type="entry name" value="Aminotran_3"/>
    <property type="match status" value="1"/>
</dbReference>
<evidence type="ECO:0000256" key="2">
    <source>
        <dbReference type="ARBA" id="ARBA00022898"/>
    </source>
</evidence>
<dbReference type="InterPro" id="IPR015422">
    <property type="entry name" value="PyrdxlP-dep_Trfase_small"/>
</dbReference>
<dbReference type="GO" id="GO:0030170">
    <property type="term" value="F:pyridoxal phosphate binding"/>
    <property type="evidence" value="ECO:0007669"/>
    <property type="project" value="InterPro"/>
</dbReference>
<accession>A0A0P6WZU1</accession>
<comment type="similarity">
    <text evidence="1 3">Belongs to the class-III pyridoxal-phosphate-dependent aminotransferase family.</text>
</comment>
<evidence type="ECO:0008006" key="6">
    <source>
        <dbReference type="Google" id="ProtNLM"/>
    </source>
</evidence>
<name>A0A0P6WZU1_9CHLR</name>
<evidence type="ECO:0000313" key="4">
    <source>
        <dbReference type="EMBL" id="KPL72388.1"/>
    </source>
</evidence>
<sequence length="451" mass="49398">MTRPNIHVVHRSWDKDFPIIERAEGIYLYDTTGKQYIDGSGGSSVVTSIGHGNREVIHAMASQMDKFSLIPAHAFTNQPQLDLGDLLVSLAPGELKGNCRVWFACTGSDANDDAVRLARQYFVEIGKPSKYQVIGRWRGFHGNTISAAGMSGIAGRRSIFQPMYVDSPHIPPAFCYRCSFEQTYPSCSLLCARTLESIIRQQDPETVAAFIAEPVVGAALGGVPAPDGYFEKIREICSKYDVLFIADEVMTGWGRTGKLWGIEHWQATPDIITTAKGISGGYAPFSAIIARDSIWSVLQQNHSAFKAGHTLNANAVSCSAALAVIHYIMDHGLVENAQNRGLQLIKGLNTLKEKHQIIGDVRGKGLMVGFEFVKDKQTKTVFPPQLKLSTLFEKLALKNGLVTYPCTGSIDGVMGDMVLLAPPLIITESEIDDLINRIDLCIIELEELLPS</sequence>
<comment type="caution">
    <text evidence="4">The sequence shown here is derived from an EMBL/GenBank/DDBJ whole genome shotgun (WGS) entry which is preliminary data.</text>
</comment>
<dbReference type="InterPro" id="IPR015421">
    <property type="entry name" value="PyrdxlP-dep_Trfase_major"/>
</dbReference>
<dbReference type="PANTHER" id="PTHR43094">
    <property type="entry name" value="AMINOTRANSFERASE"/>
    <property type="match status" value="1"/>
</dbReference>
<dbReference type="SUPFAM" id="SSF53383">
    <property type="entry name" value="PLP-dependent transferases"/>
    <property type="match status" value="1"/>
</dbReference>
<dbReference type="InterPro" id="IPR005814">
    <property type="entry name" value="Aminotrans_3"/>
</dbReference>